<comment type="caution">
    <text evidence="14">The sequence shown here is derived from an EMBL/GenBank/DDBJ whole genome shotgun (WGS) entry which is preliminary data.</text>
</comment>
<dbReference type="InterPro" id="IPR000390">
    <property type="entry name" value="Small_drug/metabolite_transptr"/>
</dbReference>
<keyword evidence="9 12" id="KW-1133">Transmembrane helix</keyword>
<evidence type="ECO:0000256" key="9">
    <source>
        <dbReference type="ARBA" id="ARBA00022989"/>
    </source>
</evidence>
<keyword evidence="11 12" id="KW-0472">Membrane</keyword>
<comment type="subcellular location">
    <subcellularLocation>
        <location evidence="1">Cell membrane</location>
        <topology evidence="1">Multi-pass membrane protein</topology>
    </subcellularLocation>
</comment>
<feature type="domain" description="EamA" evidence="13">
    <location>
        <begin position="8"/>
        <end position="111"/>
    </location>
</feature>
<reference evidence="15" key="1">
    <citation type="journal article" date="2019" name="Int. J. Syst. Evol. Microbiol.">
        <title>The Global Catalogue of Microorganisms (GCM) 10K type strain sequencing project: providing services to taxonomists for standard genome sequencing and annotation.</title>
        <authorList>
            <consortium name="The Broad Institute Genomics Platform"/>
            <consortium name="The Broad Institute Genome Sequencing Center for Infectious Disease"/>
            <person name="Wu L."/>
            <person name="Ma J."/>
        </authorList>
    </citation>
    <scope>NUCLEOTIDE SEQUENCE [LARGE SCALE GENOMIC DNA]</scope>
    <source>
        <strain evidence="15">CCUG 61889</strain>
    </source>
</reference>
<feature type="transmembrane region" description="Helical" evidence="12">
    <location>
        <begin position="69"/>
        <end position="89"/>
    </location>
</feature>
<protein>
    <submittedName>
        <fullName evidence="14">EamA family transporter</fullName>
    </submittedName>
</protein>
<sequence length="113" mass="12496">MIYGLVLLNICVLVTGQILWKIAVSSIQEWNMQSALSLVISPFFIGGAFLYVLATGLWLVILSKLPLSVAYPFQSISYVFGAVAAYFIFKETISIQQWIGIAVIIFGVYLIAK</sequence>
<evidence type="ECO:0000256" key="7">
    <source>
        <dbReference type="ARBA" id="ARBA00022692"/>
    </source>
</evidence>
<keyword evidence="15" id="KW-1185">Reference proteome</keyword>
<dbReference type="PANTHER" id="PTHR30561">
    <property type="entry name" value="SMR FAMILY PROTON-DEPENDENT DRUG EFFLUX TRANSPORTER SUGE"/>
    <property type="match status" value="1"/>
</dbReference>
<evidence type="ECO:0000256" key="10">
    <source>
        <dbReference type="ARBA" id="ARBA00023098"/>
    </source>
</evidence>
<evidence type="ECO:0000256" key="6">
    <source>
        <dbReference type="ARBA" id="ARBA00022556"/>
    </source>
</evidence>
<keyword evidence="10" id="KW-0443">Lipid metabolism</keyword>
<keyword evidence="3" id="KW-1003">Cell membrane</keyword>
<gene>
    <name evidence="14" type="ORF">ACFOU2_24515</name>
</gene>
<comment type="similarity">
    <text evidence="2">Belongs to the EamA transporter family.</text>
</comment>
<feature type="transmembrane region" description="Helical" evidence="12">
    <location>
        <begin position="95"/>
        <end position="112"/>
    </location>
</feature>
<name>A0ABV8BBK4_9BACI</name>
<dbReference type="InterPro" id="IPR037185">
    <property type="entry name" value="EmrE-like"/>
</dbReference>
<evidence type="ECO:0000313" key="15">
    <source>
        <dbReference type="Proteomes" id="UP001595752"/>
    </source>
</evidence>
<evidence type="ECO:0000256" key="4">
    <source>
        <dbReference type="ARBA" id="ARBA00022516"/>
    </source>
</evidence>
<dbReference type="EMBL" id="JBHRZT010000073">
    <property type="protein sequence ID" value="MFC3886484.1"/>
    <property type="molecule type" value="Genomic_DNA"/>
</dbReference>
<evidence type="ECO:0000256" key="12">
    <source>
        <dbReference type="SAM" id="Phobius"/>
    </source>
</evidence>
<evidence type="ECO:0000256" key="3">
    <source>
        <dbReference type="ARBA" id="ARBA00022475"/>
    </source>
</evidence>
<evidence type="ECO:0000259" key="13">
    <source>
        <dbReference type="Pfam" id="PF00892"/>
    </source>
</evidence>
<dbReference type="SUPFAM" id="SSF103481">
    <property type="entry name" value="Multidrug resistance efflux transporter EmrE"/>
    <property type="match status" value="1"/>
</dbReference>
<dbReference type="PANTHER" id="PTHR30561:SF9">
    <property type="entry name" value="4-AMINO-4-DEOXY-L-ARABINOSE-PHOSPHOUNDECAPRENOL FLIPPASE SUBUNIT ARNF-RELATED"/>
    <property type="match status" value="1"/>
</dbReference>
<keyword evidence="5" id="KW-0997">Cell inner membrane</keyword>
<keyword evidence="7 12" id="KW-0812">Transmembrane</keyword>
<dbReference type="InterPro" id="IPR000620">
    <property type="entry name" value="EamA_dom"/>
</dbReference>
<feature type="transmembrane region" description="Helical" evidence="12">
    <location>
        <begin position="5"/>
        <end position="23"/>
    </location>
</feature>
<evidence type="ECO:0000256" key="11">
    <source>
        <dbReference type="ARBA" id="ARBA00023136"/>
    </source>
</evidence>
<feature type="transmembrane region" description="Helical" evidence="12">
    <location>
        <begin position="35"/>
        <end position="62"/>
    </location>
</feature>
<dbReference type="Pfam" id="PF00892">
    <property type="entry name" value="EamA"/>
    <property type="match status" value="1"/>
</dbReference>
<proteinExistence type="inferred from homology"/>
<keyword evidence="8" id="KW-0448">Lipopolysaccharide biosynthesis</keyword>
<evidence type="ECO:0000256" key="2">
    <source>
        <dbReference type="ARBA" id="ARBA00007362"/>
    </source>
</evidence>
<evidence type="ECO:0000313" key="14">
    <source>
        <dbReference type="EMBL" id="MFC3886484.1"/>
    </source>
</evidence>
<keyword evidence="4" id="KW-0444">Lipid biosynthesis</keyword>
<evidence type="ECO:0000256" key="1">
    <source>
        <dbReference type="ARBA" id="ARBA00004651"/>
    </source>
</evidence>
<accession>A0ABV8BBK4</accession>
<organism evidence="14 15">
    <name type="scientific">Bacillus songklensis</name>
    <dbReference type="NCBI Taxonomy" id="1069116"/>
    <lineage>
        <taxon>Bacteria</taxon>
        <taxon>Bacillati</taxon>
        <taxon>Bacillota</taxon>
        <taxon>Bacilli</taxon>
        <taxon>Bacillales</taxon>
        <taxon>Bacillaceae</taxon>
        <taxon>Bacillus</taxon>
    </lineage>
</organism>
<dbReference type="Proteomes" id="UP001595752">
    <property type="component" value="Unassembled WGS sequence"/>
</dbReference>
<dbReference type="RefSeq" id="WP_377918904.1">
    <property type="nucleotide sequence ID" value="NZ_JBHRZT010000073.1"/>
</dbReference>
<dbReference type="Gene3D" id="1.10.3730.20">
    <property type="match status" value="1"/>
</dbReference>
<evidence type="ECO:0000256" key="8">
    <source>
        <dbReference type="ARBA" id="ARBA00022985"/>
    </source>
</evidence>
<evidence type="ECO:0000256" key="5">
    <source>
        <dbReference type="ARBA" id="ARBA00022519"/>
    </source>
</evidence>
<keyword evidence="6" id="KW-0441">Lipid A biosynthesis</keyword>